<dbReference type="PANTHER" id="PTHR32251">
    <property type="entry name" value="3-OXO-5-ALPHA-STEROID 4-DEHYDROGENASE"/>
    <property type="match status" value="1"/>
</dbReference>
<dbReference type="PROSITE" id="PS50244">
    <property type="entry name" value="S5A_REDUCTASE"/>
    <property type="match status" value="1"/>
</dbReference>
<accession>A0ABY7DDI1</accession>
<dbReference type="Pfam" id="PF06966">
    <property type="entry name" value="DUF1295"/>
    <property type="match status" value="1"/>
</dbReference>
<feature type="non-terminal residue" evidence="2">
    <location>
        <position position="527"/>
    </location>
</feature>
<evidence type="ECO:0000256" key="1">
    <source>
        <dbReference type="SAM" id="Phobius"/>
    </source>
</evidence>
<dbReference type="Proteomes" id="UP001164746">
    <property type="component" value="Chromosome 1"/>
</dbReference>
<dbReference type="Gene3D" id="1.20.120.1630">
    <property type="match status" value="1"/>
</dbReference>
<keyword evidence="1" id="KW-0812">Transmembrane</keyword>
<keyword evidence="1" id="KW-1133">Transmembrane helix</keyword>
<feature type="transmembrane region" description="Helical" evidence="1">
    <location>
        <begin position="145"/>
        <end position="165"/>
    </location>
</feature>
<evidence type="ECO:0000313" key="3">
    <source>
        <dbReference type="Proteomes" id="UP001164746"/>
    </source>
</evidence>
<proteinExistence type="predicted"/>
<protein>
    <recommendedName>
        <fullName evidence="4">Steroid 5-alpha reductase C-terminal domain-containing protein</fullName>
    </recommendedName>
</protein>
<dbReference type="EMBL" id="CP111012">
    <property type="protein sequence ID" value="WAQ95096.1"/>
    <property type="molecule type" value="Genomic_DNA"/>
</dbReference>
<name>A0ABY7DDI1_MYAAR</name>
<organism evidence="2 3">
    <name type="scientific">Mya arenaria</name>
    <name type="common">Soft-shell clam</name>
    <dbReference type="NCBI Taxonomy" id="6604"/>
    <lineage>
        <taxon>Eukaryota</taxon>
        <taxon>Metazoa</taxon>
        <taxon>Spiralia</taxon>
        <taxon>Lophotrochozoa</taxon>
        <taxon>Mollusca</taxon>
        <taxon>Bivalvia</taxon>
        <taxon>Autobranchia</taxon>
        <taxon>Heteroconchia</taxon>
        <taxon>Euheterodonta</taxon>
        <taxon>Imparidentia</taxon>
        <taxon>Neoheterodontei</taxon>
        <taxon>Myida</taxon>
        <taxon>Myoidea</taxon>
        <taxon>Myidae</taxon>
        <taxon>Mya</taxon>
    </lineage>
</organism>
<evidence type="ECO:0000313" key="2">
    <source>
        <dbReference type="EMBL" id="WAQ95096.1"/>
    </source>
</evidence>
<keyword evidence="1" id="KW-0472">Membrane</keyword>
<reference evidence="2" key="1">
    <citation type="submission" date="2022-11" db="EMBL/GenBank/DDBJ databases">
        <title>Centuries of genome instability and evolution in soft-shell clam transmissible cancer (bioRxiv).</title>
        <authorList>
            <person name="Hart S.F.M."/>
            <person name="Yonemitsu M.A."/>
            <person name="Giersch R.M."/>
            <person name="Beal B.F."/>
            <person name="Arriagada G."/>
            <person name="Davis B.W."/>
            <person name="Ostrander E.A."/>
            <person name="Goff S.P."/>
            <person name="Metzger M.J."/>
        </authorList>
    </citation>
    <scope>NUCLEOTIDE SEQUENCE</scope>
    <source>
        <strain evidence="2">MELC-2E11</strain>
        <tissue evidence="2">Siphon/mantle</tissue>
    </source>
</reference>
<dbReference type="InterPro" id="IPR010721">
    <property type="entry name" value="UstE-like"/>
</dbReference>
<keyword evidence="3" id="KW-1185">Reference proteome</keyword>
<dbReference type="PANTHER" id="PTHR32251:SF17">
    <property type="entry name" value="STEROID 5-ALPHA REDUCTASE C-TERMINAL DOMAIN-CONTAINING PROTEIN"/>
    <property type="match status" value="1"/>
</dbReference>
<evidence type="ECO:0008006" key="4">
    <source>
        <dbReference type="Google" id="ProtNLM"/>
    </source>
</evidence>
<gene>
    <name evidence="2" type="ORF">MAR_007567</name>
</gene>
<sequence length="527" mass="58018">MAFYFLDGVVIQGQLKAPPEGQKGQWRPQVQEAFQGEGQSAGVVARQKRTKVHKIMLDIEFIMGNTFAKAAGIDFGIQWSLWALASLLQTEKVRYILLPCLPKLAMGQNILHETEGHFWYGDGVGGKEGKDSRFNGVRGNPGRFWVYWTIQGLWIFVTLLPVLVLNNKKEDKPLTYRDYAGWGLWTLGFLFESIADYQKSAFKANPDNAGKFITSGLWSTSRYPNYFGEICMWSGLFLTSSSAMTSAKEYASVLSPLFVTFLLLKVSGVPIQEKQQAKRWGTNPDFIKYVKNTAKCEIARSGACNICEIARSGACNICEIARSGACNICEIARSGACNICEIARSGARNICEIARSGARNICEIARSGARNICEIARSGARNICEIARSGARNICEIARSGARNICEIARSGARNICEIARSGARNICEIARSGARNICEIARSGAHLEPKEDIILYDLVQIADMSLPDLESIADMSLPDLEPIADMSLPDLEPIADMSLPDLEPIADMSLPGLELIVDMSWLDLEP</sequence>